<dbReference type="SUPFAM" id="SSF50475">
    <property type="entry name" value="FMN-binding split barrel"/>
    <property type="match status" value="1"/>
</dbReference>
<dbReference type="Pfam" id="PF01613">
    <property type="entry name" value="Flavin_Reduct"/>
    <property type="match status" value="1"/>
</dbReference>
<dbReference type="GO" id="GO:0010181">
    <property type="term" value="F:FMN binding"/>
    <property type="evidence" value="ECO:0007669"/>
    <property type="project" value="InterPro"/>
</dbReference>
<evidence type="ECO:0000259" key="1">
    <source>
        <dbReference type="SMART" id="SM00903"/>
    </source>
</evidence>
<dbReference type="Gene3D" id="2.30.110.10">
    <property type="entry name" value="Electron Transport, Fmn-binding Protein, Chain A"/>
    <property type="match status" value="1"/>
</dbReference>
<dbReference type="Proteomes" id="UP000217999">
    <property type="component" value="Unassembled WGS sequence"/>
</dbReference>
<feature type="domain" description="Flavin reductase like" evidence="1">
    <location>
        <begin position="29"/>
        <end position="180"/>
    </location>
</feature>
<dbReference type="GO" id="GO:0016646">
    <property type="term" value="F:oxidoreductase activity, acting on the CH-NH group of donors, NAD or NADP as acceptor"/>
    <property type="evidence" value="ECO:0007669"/>
    <property type="project" value="UniProtKB-ARBA"/>
</dbReference>
<gene>
    <name evidence="2" type="ORF">CK620_07920</name>
</gene>
<evidence type="ECO:0000313" key="3">
    <source>
        <dbReference type="Proteomes" id="UP000217999"/>
    </source>
</evidence>
<dbReference type="PANTHER" id="PTHR43812">
    <property type="entry name" value="BLR2425 PROTEIN"/>
    <property type="match status" value="1"/>
</dbReference>
<dbReference type="InterPro" id="IPR012349">
    <property type="entry name" value="Split_barrel_FMN-bd"/>
</dbReference>
<sequence length="210" mass="23267">MPDQFSSEFHCYEPNQGHGLRHDPIAAILGPRFIGWISTRSLDGTLNLAPYSFFSIFNYQPPIIGFSSVGWKDTVRNAQETGQFVVNLATRALAEQMNLSSAELPSDVSEFQIAQLDTIDAKNVAAPRVAQSPVSLECKVLQIQQLSTLENKKINTWLTLGEVVTVHISSSLLKDGIYDTAIAHPILRGGGSSDYFEITPESLFKMRRPR</sequence>
<evidence type="ECO:0000313" key="2">
    <source>
        <dbReference type="EMBL" id="PAT34786.1"/>
    </source>
</evidence>
<dbReference type="PANTHER" id="PTHR43812:SF2">
    <property type="entry name" value="FLAVIN REDUCTASE LIKE DOMAIN-CONTAINING PROTEIN"/>
    <property type="match status" value="1"/>
</dbReference>
<organism evidence="2 3">
    <name type="scientific">Vandammella animalimorsus</name>
    <dbReference type="NCBI Taxonomy" id="2029117"/>
    <lineage>
        <taxon>Bacteria</taxon>
        <taxon>Pseudomonadati</taxon>
        <taxon>Pseudomonadota</taxon>
        <taxon>Betaproteobacteria</taxon>
        <taxon>Burkholderiales</taxon>
        <taxon>Comamonadaceae</taxon>
        <taxon>Vandammella</taxon>
    </lineage>
</organism>
<name>A0A2A2AAE0_9BURK</name>
<comment type="caution">
    <text evidence="2">The sequence shown here is derived from an EMBL/GenBank/DDBJ whole genome shotgun (WGS) entry which is preliminary data.</text>
</comment>
<protein>
    <submittedName>
        <fullName evidence="2">Asp/Glu/hydantoin racemase</fullName>
    </submittedName>
</protein>
<dbReference type="InterPro" id="IPR002563">
    <property type="entry name" value="Flavin_Rdtase-like_dom"/>
</dbReference>
<dbReference type="SMART" id="SM00903">
    <property type="entry name" value="Flavin_Reduct"/>
    <property type="match status" value="1"/>
</dbReference>
<reference evidence="2 3" key="1">
    <citation type="submission" date="2017-08" db="EMBL/GenBank/DDBJ databases">
        <title>WGS of Clinical strains of the CDC Group NO-1 linked to zoonotic infections in humans.</title>
        <authorList>
            <person name="Bernier A.-M."/>
            <person name="Bernard K."/>
        </authorList>
    </citation>
    <scope>NUCLEOTIDE SEQUENCE [LARGE SCALE GENOMIC DNA]</scope>
    <source>
        <strain evidence="2 3">NML03-0146</strain>
    </source>
</reference>
<proteinExistence type="predicted"/>
<dbReference type="AlphaFoldDB" id="A0A2A2AAE0"/>
<dbReference type="RefSeq" id="WP_095549833.1">
    <property type="nucleotide sequence ID" value="NZ_NSJF01000003.1"/>
</dbReference>
<accession>A0A2A2AAE0</accession>
<dbReference type="EMBL" id="NSJF01000003">
    <property type="protein sequence ID" value="PAT34786.1"/>
    <property type="molecule type" value="Genomic_DNA"/>
</dbReference>